<protein>
    <submittedName>
        <fullName evidence="1">Uncharacterized protein</fullName>
    </submittedName>
</protein>
<dbReference type="EMBL" id="KN839964">
    <property type="protein sequence ID" value="KIJ58243.1"/>
    <property type="molecule type" value="Genomic_DNA"/>
</dbReference>
<dbReference type="OrthoDB" id="3262237at2759"/>
<keyword evidence="2" id="KW-1185">Reference proteome</keyword>
<feature type="non-terminal residue" evidence="1">
    <location>
        <position position="139"/>
    </location>
</feature>
<evidence type="ECO:0000313" key="1">
    <source>
        <dbReference type="EMBL" id="KIJ58243.1"/>
    </source>
</evidence>
<reference evidence="1 2" key="1">
    <citation type="submission" date="2014-04" db="EMBL/GenBank/DDBJ databases">
        <title>Evolutionary Origins and Diversification of the Mycorrhizal Mutualists.</title>
        <authorList>
            <consortium name="DOE Joint Genome Institute"/>
            <consortium name="Mycorrhizal Genomics Consortium"/>
            <person name="Kohler A."/>
            <person name="Kuo A."/>
            <person name="Nagy L.G."/>
            <person name="Floudas D."/>
            <person name="Copeland A."/>
            <person name="Barry K.W."/>
            <person name="Cichocki N."/>
            <person name="Veneault-Fourrey C."/>
            <person name="LaButti K."/>
            <person name="Lindquist E.A."/>
            <person name="Lipzen A."/>
            <person name="Lundell T."/>
            <person name="Morin E."/>
            <person name="Murat C."/>
            <person name="Riley R."/>
            <person name="Ohm R."/>
            <person name="Sun H."/>
            <person name="Tunlid A."/>
            <person name="Henrissat B."/>
            <person name="Grigoriev I.V."/>
            <person name="Hibbett D.S."/>
            <person name="Martin F."/>
        </authorList>
    </citation>
    <scope>NUCLEOTIDE SEQUENCE [LARGE SCALE GENOMIC DNA]</scope>
    <source>
        <strain evidence="1 2">MD-312</strain>
    </source>
</reference>
<feature type="non-terminal residue" evidence="1">
    <location>
        <position position="1"/>
    </location>
</feature>
<dbReference type="AlphaFoldDB" id="A0A0C9VY18"/>
<evidence type="ECO:0000313" key="2">
    <source>
        <dbReference type="Proteomes" id="UP000053820"/>
    </source>
</evidence>
<name>A0A0C9VY18_9AGAM</name>
<dbReference type="HOGENOM" id="CLU_097628_1_1_1"/>
<proteinExistence type="predicted"/>
<dbReference type="Proteomes" id="UP000053820">
    <property type="component" value="Unassembled WGS sequence"/>
</dbReference>
<organism evidence="1 2">
    <name type="scientific">Hydnomerulius pinastri MD-312</name>
    <dbReference type="NCBI Taxonomy" id="994086"/>
    <lineage>
        <taxon>Eukaryota</taxon>
        <taxon>Fungi</taxon>
        <taxon>Dikarya</taxon>
        <taxon>Basidiomycota</taxon>
        <taxon>Agaricomycotina</taxon>
        <taxon>Agaricomycetes</taxon>
        <taxon>Agaricomycetidae</taxon>
        <taxon>Boletales</taxon>
        <taxon>Boletales incertae sedis</taxon>
        <taxon>Leucogyrophana</taxon>
    </lineage>
</organism>
<gene>
    <name evidence="1" type="ORF">HYDPIDRAFT_61227</name>
</gene>
<sequence length="139" mass="15381">IVDLYSAGNVEEDGDKPYPGQCRPFLQHISFAGPQGEVVRVKALFDDGAMVGAMCSSFFHKVKHRLGNWGLSTRRLRMANGSIVHSEALWEGEITVGNIRTHGAFEVFNSGGSWKFLFGKPLLQAFNAVHDYTPDTVRI</sequence>
<accession>A0A0C9VY18</accession>
<dbReference type="Gene3D" id="2.40.70.10">
    <property type="entry name" value="Acid Proteases"/>
    <property type="match status" value="1"/>
</dbReference>
<dbReference type="InterPro" id="IPR021109">
    <property type="entry name" value="Peptidase_aspartic_dom_sf"/>
</dbReference>